<dbReference type="Pfam" id="PF00670">
    <property type="entry name" value="AdoHcyase_NAD"/>
    <property type="match status" value="1"/>
</dbReference>
<dbReference type="Gene3D" id="3.40.50.1480">
    <property type="entry name" value="Adenosylhomocysteinase-like"/>
    <property type="match status" value="1"/>
</dbReference>
<comment type="similarity">
    <text evidence="1">Belongs to the adenosylhomocysteinase family.</text>
</comment>
<sequence length="435" mass="45132">MVNGRILDPGLWQQGQDKIDWAARFMPVTRSLCGQLAESGLLRGKKIALVLVLEPKTANLALELAKAGADVSVMCHASSTRDDTAAALDRAGVTVFSRTDATTAMDHAFALDLLDQRPDILVDDGSSITRLAHTDRPAALETMIGATEETTSGLRPLRVMQAAGELRIPVLAANDALCKTLFDNGYGTGQSTVLTMLDLLGSPLAGRNVVIAGYGYVGRGVAREVAALGGRVTIAEVDPVKALEAAFAGFRVDALARAARTADLLISATGIAHTIDVEHLLALPEGAAVAVSGGVDQEIALDAVLAAGATRHPAAALVERFALPNGRNILILDDGGCINCTAGEGNPIEIMDLAFGVQTAAIEHLLTHGAGLANAVHLLPASVDDRVARAKLAAMGARLDVPSRAQQEFLGGWRSTNPRLSAESSVAASITGARS</sequence>
<dbReference type="Proteomes" id="UP000237340">
    <property type="component" value="Unassembled WGS sequence"/>
</dbReference>
<dbReference type="PIRSF" id="PIRSF001109">
    <property type="entry name" value="Ad_hcy_hydrolase"/>
    <property type="match status" value="1"/>
</dbReference>
<dbReference type="SUPFAM" id="SSF52283">
    <property type="entry name" value="Formate/glycerate dehydrogenase catalytic domain-like"/>
    <property type="match status" value="1"/>
</dbReference>
<reference evidence="6 7" key="1">
    <citation type="submission" date="2018-01" db="EMBL/GenBank/DDBJ databases">
        <title>Cryobacterium sp. nov., from glaciers in China.</title>
        <authorList>
            <person name="Liu Q."/>
            <person name="Xin Y.-H."/>
        </authorList>
    </citation>
    <scope>NUCLEOTIDE SEQUENCE [LARGE SCALE GENOMIC DNA]</scope>
    <source>
        <strain evidence="6 7">TMN-42</strain>
    </source>
</reference>
<dbReference type="SMART" id="SM00996">
    <property type="entry name" value="AdoHcyase"/>
    <property type="match status" value="1"/>
</dbReference>
<evidence type="ECO:0000313" key="6">
    <source>
        <dbReference type="EMBL" id="POH62265.1"/>
    </source>
</evidence>
<organism evidence="6 7">
    <name type="scientific">Cryobacterium zongtaii</name>
    <dbReference type="NCBI Taxonomy" id="1259217"/>
    <lineage>
        <taxon>Bacteria</taxon>
        <taxon>Bacillati</taxon>
        <taxon>Actinomycetota</taxon>
        <taxon>Actinomycetes</taxon>
        <taxon>Micrococcales</taxon>
        <taxon>Microbacteriaceae</taxon>
        <taxon>Cryobacterium</taxon>
    </lineage>
</organism>
<dbReference type="SMART" id="SM00997">
    <property type="entry name" value="AdoHcyase_NAD"/>
    <property type="match status" value="1"/>
</dbReference>
<dbReference type="InterPro" id="IPR015878">
    <property type="entry name" value="Ado_hCys_hydrolase_NAD-bd"/>
</dbReference>
<name>A0A2S3Z9M8_9MICO</name>
<dbReference type="InterPro" id="IPR042172">
    <property type="entry name" value="Adenosylhomocyst_ase-like_sf"/>
</dbReference>
<dbReference type="Gene3D" id="3.40.50.720">
    <property type="entry name" value="NAD(P)-binding Rossmann-like Domain"/>
    <property type="match status" value="1"/>
</dbReference>
<dbReference type="GO" id="GO:0005829">
    <property type="term" value="C:cytosol"/>
    <property type="evidence" value="ECO:0007669"/>
    <property type="project" value="TreeGrafter"/>
</dbReference>
<dbReference type="AlphaFoldDB" id="A0A2S3Z9M8"/>
<gene>
    <name evidence="6" type="ORF">C3B61_15370</name>
</gene>
<keyword evidence="3 4" id="KW-0520">NAD</keyword>
<feature type="binding site" evidence="4">
    <location>
        <position position="339"/>
    </location>
    <ligand>
        <name>NAD(+)</name>
        <dbReference type="ChEBI" id="CHEBI:57540"/>
    </ligand>
</feature>
<dbReference type="InterPro" id="IPR036291">
    <property type="entry name" value="NAD(P)-bd_dom_sf"/>
</dbReference>
<dbReference type="NCBIfam" id="NF004005">
    <property type="entry name" value="PRK05476.2-3"/>
    <property type="match status" value="1"/>
</dbReference>
<evidence type="ECO:0000256" key="2">
    <source>
        <dbReference type="ARBA" id="ARBA00022563"/>
    </source>
</evidence>
<keyword evidence="7" id="KW-1185">Reference proteome</keyword>
<evidence type="ECO:0000313" key="7">
    <source>
        <dbReference type="Proteomes" id="UP000237340"/>
    </source>
</evidence>
<comment type="cofactor">
    <cofactor evidence="4">
        <name>NAD(+)</name>
        <dbReference type="ChEBI" id="CHEBI:57540"/>
    </cofactor>
    <text evidence="4">Binds 1 NAD(+) per subunit.</text>
</comment>
<comment type="caution">
    <text evidence="6">The sequence shown here is derived from an EMBL/GenBank/DDBJ whole genome shotgun (WGS) entry which is preliminary data.</text>
</comment>
<feature type="binding site" evidence="4">
    <location>
        <begin position="215"/>
        <end position="220"/>
    </location>
    <ligand>
        <name>NAD(+)</name>
        <dbReference type="ChEBI" id="CHEBI:57540"/>
    </ligand>
</feature>
<dbReference type="PANTHER" id="PTHR23420">
    <property type="entry name" value="ADENOSYLHOMOCYSTEINASE"/>
    <property type="match status" value="1"/>
</dbReference>
<protein>
    <submittedName>
        <fullName evidence="6">Adenosylhomocysteinase</fullName>
    </submittedName>
</protein>
<proteinExistence type="inferred from homology"/>
<feature type="domain" description="S-adenosyl-L-homocysteine hydrolase NAD binding" evidence="5">
    <location>
        <begin position="184"/>
        <end position="345"/>
    </location>
</feature>
<evidence type="ECO:0000256" key="4">
    <source>
        <dbReference type="PIRSR" id="PIRSR001109-2"/>
    </source>
</evidence>
<evidence type="ECO:0000256" key="3">
    <source>
        <dbReference type="ARBA" id="ARBA00023027"/>
    </source>
</evidence>
<dbReference type="EMBL" id="PPXD01000026">
    <property type="protein sequence ID" value="POH62265.1"/>
    <property type="molecule type" value="Genomic_DNA"/>
</dbReference>
<dbReference type="SUPFAM" id="SSF51735">
    <property type="entry name" value="NAD(P)-binding Rossmann-fold domains"/>
    <property type="match status" value="1"/>
</dbReference>
<dbReference type="PROSITE" id="PS00739">
    <property type="entry name" value="ADOHCYASE_2"/>
    <property type="match status" value="1"/>
</dbReference>
<dbReference type="GO" id="GO:0033353">
    <property type="term" value="P:S-adenosylmethionine cycle"/>
    <property type="evidence" value="ECO:0007669"/>
    <property type="project" value="TreeGrafter"/>
</dbReference>
<dbReference type="GO" id="GO:0004013">
    <property type="term" value="F:adenosylhomocysteinase activity"/>
    <property type="evidence" value="ECO:0007669"/>
    <property type="project" value="TreeGrafter"/>
</dbReference>
<accession>A0A2S3Z9M8</accession>
<keyword evidence="2" id="KW-0554">One-carbon metabolism</keyword>
<dbReference type="InterPro" id="IPR020082">
    <property type="entry name" value="S-Ado-L-homoCys_hydrolase_CS"/>
</dbReference>
<evidence type="ECO:0000259" key="5">
    <source>
        <dbReference type="SMART" id="SM00997"/>
    </source>
</evidence>
<dbReference type="InterPro" id="IPR000043">
    <property type="entry name" value="Adenosylhomocysteinase-like"/>
</dbReference>
<dbReference type="GO" id="GO:0006730">
    <property type="term" value="P:one-carbon metabolic process"/>
    <property type="evidence" value="ECO:0007669"/>
    <property type="project" value="UniProtKB-KW"/>
</dbReference>
<dbReference type="Pfam" id="PF05221">
    <property type="entry name" value="AdoHcyase"/>
    <property type="match status" value="2"/>
</dbReference>
<evidence type="ECO:0000256" key="1">
    <source>
        <dbReference type="ARBA" id="ARBA00007122"/>
    </source>
</evidence>
<feature type="binding site" evidence="4">
    <location>
        <position position="236"/>
    </location>
    <ligand>
        <name>NAD(+)</name>
        <dbReference type="ChEBI" id="CHEBI:57540"/>
    </ligand>
</feature>
<dbReference type="PANTHER" id="PTHR23420:SF0">
    <property type="entry name" value="ADENOSYLHOMOCYSTEINASE"/>
    <property type="match status" value="1"/>
</dbReference>